<feature type="region of interest" description="Disordered" evidence="2">
    <location>
        <begin position="403"/>
        <end position="433"/>
    </location>
</feature>
<dbReference type="Proteomes" id="UP000000600">
    <property type="component" value="Unassembled WGS sequence"/>
</dbReference>
<evidence type="ECO:0000256" key="1">
    <source>
        <dbReference type="SAM" id="Coils"/>
    </source>
</evidence>
<evidence type="ECO:0000313" key="3">
    <source>
        <dbReference type="EMBL" id="CAK60153.1"/>
    </source>
</evidence>
<protein>
    <recommendedName>
        <fullName evidence="5">B box-type domain-containing protein</fullName>
    </recommendedName>
</protein>
<dbReference type="CDD" id="cd19757">
    <property type="entry name" value="Bbox1"/>
    <property type="match status" value="1"/>
</dbReference>
<dbReference type="OrthoDB" id="307574at2759"/>
<dbReference type="EMBL" id="CT868007">
    <property type="protein sequence ID" value="CAK60153.1"/>
    <property type="molecule type" value="Genomic_DNA"/>
</dbReference>
<proteinExistence type="predicted"/>
<evidence type="ECO:0000256" key="2">
    <source>
        <dbReference type="SAM" id="MobiDB-lite"/>
    </source>
</evidence>
<feature type="compositionally biased region" description="Basic and acidic residues" evidence="2">
    <location>
        <begin position="423"/>
        <end position="433"/>
    </location>
</feature>
<feature type="region of interest" description="Disordered" evidence="2">
    <location>
        <begin position="63"/>
        <end position="133"/>
    </location>
</feature>
<feature type="compositionally biased region" description="Acidic residues" evidence="2">
    <location>
        <begin position="406"/>
        <end position="422"/>
    </location>
</feature>
<feature type="coiled-coil region" evidence="1">
    <location>
        <begin position="331"/>
        <end position="372"/>
    </location>
</feature>
<feature type="coiled-coil region" evidence="1">
    <location>
        <begin position="167"/>
        <end position="294"/>
    </location>
</feature>
<keyword evidence="4" id="KW-1185">Reference proteome</keyword>
<dbReference type="KEGG" id="ptm:GSPATT00030792001"/>
<dbReference type="eggNOG" id="ENOG502SWR0">
    <property type="taxonomic scope" value="Eukaryota"/>
</dbReference>
<dbReference type="STRING" id="5888.A0BNN6"/>
<sequence>MSSLFVKCMTCNQKPATIKCSDCQPGQLYRICYACDTQVHSKRGPMERQHKKEIIPYQEMYLKGQSSTRDQQTQSKPELQQKPKQSLLQYQQPQISNSTQQFTASQKAGRTDLETKNLQQNKPFSAQNKEVSKLEQQNKFEIVQQQTKVKNNQVGKQENQDILSDSSKELVEQIKKEKEINQKLKSDLQQTKDQLQNINKEVEKRIQQNQKDLEKKISDLKKEYAEDKRKTEQLSEDVKQLKEQLKSTDQQATKKLDQQKKQYEQQLKQLQQVAQEKQDQIEEIAQEFQNYNFEDIQAKMGEMGNDINQRDQLIEEMQLQLQEKNQGGKQNDGQVAEIEELKVQLEQKGQEIEKLEELIDNFKQLYQHMLDEKQVMVDENEKLVSENNQFRELFSQNLHLFGIDPNDLEGGDEDDTGAEAEAEDYRQHEEDEG</sequence>
<dbReference type="GeneID" id="5013335"/>
<accession>A0BNN6</accession>
<dbReference type="OMA" id="FVKCMTC"/>
<organism evidence="3 4">
    <name type="scientific">Paramecium tetraurelia</name>
    <dbReference type="NCBI Taxonomy" id="5888"/>
    <lineage>
        <taxon>Eukaryota</taxon>
        <taxon>Sar</taxon>
        <taxon>Alveolata</taxon>
        <taxon>Ciliophora</taxon>
        <taxon>Intramacronucleata</taxon>
        <taxon>Oligohymenophorea</taxon>
        <taxon>Peniculida</taxon>
        <taxon>Parameciidae</taxon>
        <taxon>Paramecium</taxon>
    </lineage>
</organism>
<feature type="compositionally biased region" description="Polar residues" evidence="2">
    <location>
        <begin position="116"/>
        <end position="129"/>
    </location>
</feature>
<dbReference type="HOGENOM" id="CLU_052919_0_0_1"/>
<dbReference type="InParanoid" id="A0BNN6"/>
<dbReference type="AlphaFoldDB" id="A0BNN6"/>
<dbReference type="RefSeq" id="XP_001427551.1">
    <property type="nucleotide sequence ID" value="XM_001427514.1"/>
</dbReference>
<gene>
    <name evidence="3" type="ORF">GSPATT00030792001</name>
</gene>
<evidence type="ECO:0008006" key="5">
    <source>
        <dbReference type="Google" id="ProtNLM"/>
    </source>
</evidence>
<name>A0BNN6_PARTE</name>
<reference evidence="3 4" key="1">
    <citation type="journal article" date="2006" name="Nature">
        <title>Global trends of whole-genome duplications revealed by the ciliate Paramecium tetraurelia.</title>
        <authorList>
            <consortium name="Genoscope"/>
            <person name="Aury J.-M."/>
            <person name="Jaillon O."/>
            <person name="Duret L."/>
            <person name="Noel B."/>
            <person name="Jubin C."/>
            <person name="Porcel B.M."/>
            <person name="Segurens B."/>
            <person name="Daubin V."/>
            <person name="Anthouard V."/>
            <person name="Aiach N."/>
            <person name="Arnaiz O."/>
            <person name="Billaut A."/>
            <person name="Beisson J."/>
            <person name="Blanc I."/>
            <person name="Bouhouche K."/>
            <person name="Camara F."/>
            <person name="Duharcourt S."/>
            <person name="Guigo R."/>
            <person name="Gogendeau D."/>
            <person name="Katinka M."/>
            <person name="Keller A.-M."/>
            <person name="Kissmehl R."/>
            <person name="Klotz C."/>
            <person name="Koll F."/>
            <person name="Le Moue A."/>
            <person name="Lepere C."/>
            <person name="Malinsky S."/>
            <person name="Nowacki M."/>
            <person name="Nowak J.K."/>
            <person name="Plattner H."/>
            <person name="Poulain J."/>
            <person name="Ruiz F."/>
            <person name="Serrano V."/>
            <person name="Zagulski M."/>
            <person name="Dessen P."/>
            <person name="Betermier M."/>
            <person name="Weissenbach J."/>
            <person name="Scarpelli C."/>
            <person name="Schachter V."/>
            <person name="Sperling L."/>
            <person name="Meyer E."/>
            <person name="Cohen J."/>
            <person name="Wincker P."/>
        </authorList>
    </citation>
    <scope>NUCLEOTIDE SEQUENCE [LARGE SCALE GENOMIC DNA]</scope>
    <source>
        <strain evidence="3 4">Stock d4-2</strain>
    </source>
</reference>
<keyword evidence="1" id="KW-0175">Coiled coil</keyword>
<evidence type="ECO:0000313" key="4">
    <source>
        <dbReference type="Proteomes" id="UP000000600"/>
    </source>
</evidence>
<feature type="compositionally biased region" description="Polar residues" evidence="2">
    <location>
        <begin position="64"/>
        <end position="108"/>
    </location>
</feature>